<dbReference type="InterPro" id="IPR036412">
    <property type="entry name" value="HAD-like_sf"/>
</dbReference>
<dbReference type="InterPro" id="IPR023214">
    <property type="entry name" value="HAD_sf"/>
</dbReference>
<reference evidence="1" key="1">
    <citation type="submission" date="2021-06" db="EMBL/GenBank/DDBJ databases">
        <authorList>
            <person name="Kallberg Y."/>
            <person name="Tangrot J."/>
            <person name="Rosling A."/>
        </authorList>
    </citation>
    <scope>NUCLEOTIDE SEQUENCE</scope>
    <source>
        <strain evidence="1">IA702</strain>
    </source>
</reference>
<proteinExistence type="predicted"/>
<organism evidence="1 2">
    <name type="scientific">Paraglomus occultum</name>
    <dbReference type="NCBI Taxonomy" id="144539"/>
    <lineage>
        <taxon>Eukaryota</taxon>
        <taxon>Fungi</taxon>
        <taxon>Fungi incertae sedis</taxon>
        <taxon>Mucoromycota</taxon>
        <taxon>Glomeromycotina</taxon>
        <taxon>Glomeromycetes</taxon>
        <taxon>Paraglomerales</taxon>
        <taxon>Paraglomeraceae</taxon>
        <taxon>Paraglomus</taxon>
    </lineage>
</organism>
<dbReference type="Gene3D" id="3.40.50.1000">
    <property type="entry name" value="HAD superfamily/HAD-like"/>
    <property type="match status" value="1"/>
</dbReference>
<evidence type="ECO:0000313" key="1">
    <source>
        <dbReference type="EMBL" id="CAG8622600.1"/>
    </source>
</evidence>
<dbReference type="InterPro" id="IPR027706">
    <property type="entry name" value="PGP_Pase"/>
</dbReference>
<keyword evidence="2" id="KW-1185">Reference proteome</keyword>
<accession>A0A9N9D4E9</accession>
<dbReference type="SUPFAM" id="SSF56784">
    <property type="entry name" value="HAD-like"/>
    <property type="match status" value="1"/>
</dbReference>
<name>A0A9N9D4E9_9GLOM</name>
<comment type="caution">
    <text evidence="1">The sequence shown here is derived from an EMBL/GenBank/DDBJ whole genome shotgun (WGS) entry which is preliminary data.</text>
</comment>
<gene>
    <name evidence="1" type="ORF">POCULU_LOCUS8494</name>
</gene>
<feature type="non-terminal residue" evidence="1">
    <location>
        <position position="1"/>
    </location>
</feature>
<dbReference type="EMBL" id="CAJVPJ010002488">
    <property type="protein sequence ID" value="CAG8622600.1"/>
    <property type="molecule type" value="Genomic_DNA"/>
</dbReference>
<dbReference type="OrthoDB" id="198652at2759"/>
<dbReference type="Pfam" id="PF09419">
    <property type="entry name" value="PGP_phosphatase"/>
    <property type="match status" value="1"/>
</dbReference>
<dbReference type="GO" id="GO:0008962">
    <property type="term" value="F:phosphatidylglycerophosphatase activity"/>
    <property type="evidence" value="ECO:0007669"/>
    <property type="project" value="InterPro"/>
</dbReference>
<protein>
    <submittedName>
        <fullName evidence="1">2252_t:CDS:1</fullName>
    </submittedName>
</protein>
<sequence>LKQFGIKVLVCDKDNTLTLPYDPHLHKPFEDAWKQALDEFGRDNVVIISNSAGTPDDPDFSKAREIEQSIGKSPQSLSNLFMHLLFIAQLSHFFFTLQKPGTPFSAVRSHFQHHTSLRPHEAVVIGDRLLTDVLFGNVNGMPSILVTDVPSELGDNPSAVKIRRAEHRLVQWMVKKGIEPLGSKERGELRKVMSERDVTREI</sequence>
<dbReference type="Proteomes" id="UP000789572">
    <property type="component" value="Unassembled WGS sequence"/>
</dbReference>
<dbReference type="AlphaFoldDB" id="A0A9N9D4E9"/>
<evidence type="ECO:0000313" key="2">
    <source>
        <dbReference type="Proteomes" id="UP000789572"/>
    </source>
</evidence>